<dbReference type="PANTHER" id="PTHR43877">
    <property type="entry name" value="AMINOALKYLPHOSPHONATE N-ACETYLTRANSFERASE-RELATED-RELATED"/>
    <property type="match status" value="1"/>
</dbReference>
<name>A0A919MUW1_9ACTN</name>
<dbReference type="SUPFAM" id="SSF55729">
    <property type="entry name" value="Acyl-CoA N-acyltransferases (Nat)"/>
    <property type="match status" value="1"/>
</dbReference>
<accession>A0A919MUW1</accession>
<evidence type="ECO:0000259" key="3">
    <source>
        <dbReference type="PROSITE" id="PS51186"/>
    </source>
</evidence>
<dbReference type="PROSITE" id="PS51186">
    <property type="entry name" value="GNAT"/>
    <property type="match status" value="1"/>
</dbReference>
<dbReference type="EMBL" id="BOMV01000089">
    <property type="protein sequence ID" value="GIF00747.1"/>
    <property type="molecule type" value="Genomic_DNA"/>
</dbReference>
<dbReference type="GO" id="GO:0016747">
    <property type="term" value="F:acyltransferase activity, transferring groups other than amino-acyl groups"/>
    <property type="evidence" value="ECO:0007669"/>
    <property type="project" value="InterPro"/>
</dbReference>
<dbReference type="Gene3D" id="3.40.630.30">
    <property type="match status" value="1"/>
</dbReference>
<keyword evidence="2" id="KW-0012">Acyltransferase</keyword>
<evidence type="ECO:0000313" key="5">
    <source>
        <dbReference type="Proteomes" id="UP000636960"/>
    </source>
</evidence>
<dbReference type="RefSeq" id="WP_203788844.1">
    <property type="nucleotide sequence ID" value="NZ_BOMV01000089.1"/>
</dbReference>
<dbReference type="InterPro" id="IPR000182">
    <property type="entry name" value="GNAT_dom"/>
</dbReference>
<dbReference type="InterPro" id="IPR016181">
    <property type="entry name" value="Acyl_CoA_acyltransferase"/>
</dbReference>
<dbReference type="Pfam" id="PF00583">
    <property type="entry name" value="Acetyltransf_1"/>
    <property type="match status" value="1"/>
</dbReference>
<evidence type="ECO:0000313" key="4">
    <source>
        <dbReference type="EMBL" id="GIF00747.1"/>
    </source>
</evidence>
<feature type="domain" description="N-acetyltransferase" evidence="3">
    <location>
        <begin position="3"/>
        <end position="176"/>
    </location>
</feature>
<dbReference type="CDD" id="cd04301">
    <property type="entry name" value="NAT_SF"/>
    <property type="match status" value="1"/>
</dbReference>
<gene>
    <name evidence="4" type="ORF">Ari01nite_82110</name>
</gene>
<reference evidence="4" key="1">
    <citation type="submission" date="2021-01" db="EMBL/GenBank/DDBJ databases">
        <title>Whole genome shotgun sequence of Actinoplanes rishiriensis NBRC 108556.</title>
        <authorList>
            <person name="Komaki H."/>
            <person name="Tamura T."/>
        </authorList>
    </citation>
    <scope>NUCLEOTIDE SEQUENCE</scope>
    <source>
        <strain evidence="4">NBRC 108556</strain>
    </source>
</reference>
<dbReference type="Proteomes" id="UP000636960">
    <property type="component" value="Unassembled WGS sequence"/>
</dbReference>
<dbReference type="AlphaFoldDB" id="A0A919MUW1"/>
<evidence type="ECO:0000256" key="1">
    <source>
        <dbReference type="ARBA" id="ARBA00022679"/>
    </source>
</evidence>
<keyword evidence="5" id="KW-1185">Reference proteome</keyword>
<evidence type="ECO:0000256" key="2">
    <source>
        <dbReference type="ARBA" id="ARBA00023315"/>
    </source>
</evidence>
<protein>
    <submittedName>
        <fullName evidence="4">N-acetyltransferase</fullName>
    </submittedName>
</protein>
<comment type="caution">
    <text evidence="4">The sequence shown here is derived from an EMBL/GenBank/DDBJ whole genome shotgun (WGS) entry which is preliminary data.</text>
</comment>
<organism evidence="4 5">
    <name type="scientific">Paractinoplanes rishiriensis</name>
    <dbReference type="NCBI Taxonomy" id="1050105"/>
    <lineage>
        <taxon>Bacteria</taxon>
        <taxon>Bacillati</taxon>
        <taxon>Actinomycetota</taxon>
        <taxon>Actinomycetes</taxon>
        <taxon>Micromonosporales</taxon>
        <taxon>Micromonosporaceae</taxon>
        <taxon>Paractinoplanes</taxon>
    </lineage>
</organism>
<proteinExistence type="predicted"/>
<keyword evidence="1" id="KW-0808">Transferase</keyword>
<sequence length="184" mass="19356">MSLLFRPATGADADRVAALHTDSWQRHYRGAYTDDYLDRAAADDRRQVWTARLGTPSPATATILAEQDGELAGFAHVIFDDHATWGSLVDNLHVVAHRHRGGIGRQLLSRAAAAAVTGASAAGVHLWVLRQNTAAQAFYRACGAVCVETGVASAPGGDPAHLRGAPEKLRMAWPDAAVLAAGAG</sequence>
<dbReference type="InterPro" id="IPR050832">
    <property type="entry name" value="Bact_Acetyltransf"/>
</dbReference>